<dbReference type="AlphaFoldDB" id="A0A811Z0U6"/>
<protein>
    <submittedName>
        <fullName evidence="2">(raccoon dog) hypothetical protein</fullName>
    </submittedName>
</protein>
<gene>
    <name evidence="2" type="ORF">NYPRO_LOCUS15082</name>
</gene>
<dbReference type="EMBL" id="CAJHUB010000754">
    <property type="protein sequence ID" value="CAD7682290.1"/>
    <property type="molecule type" value="Genomic_DNA"/>
</dbReference>
<accession>A0A811Z0U6</accession>
<evidence type="ECO:0000313" key="3">
    <source>
        <dbReference type="Proteomes" id="UP000645828"/>
    </source>
</evidence>
<dbReference type="Proteomes" id="UP000645828">
    <property type="component" value="Unassembled WGS sequence"/>
</dbReference>
<evidence type="ECO:0000256" key="1">
    <source>
        <dbReference type="SAM" id="Phobius"/>
    </source>
</evidence>
<dbReference type="GO" id="GO:0005654">
    <property type="term" value="C:nucleoplasm"/>
    <property type="evidence" value="ECO:0007669"/>
    <property type="project" value="TreeGrafter"/>
</dbReference>
<proteinExistence type="predicted"/>
<comment type="caution">
    <text evidence="2">The sequence shown here is derived from an EMBL/GenBank/DDBJ whole genome shotgun (WGS) entry which is preliminary data.</text>
</comment>
<reference evidence="2" key="1">
    <citation type="submission" date="2020-12" db="EMBL/GenBank/DDBJ databases">
        <authorList>
            <consortium name="Molecular Ecology Group"/>
        </authorList>
    </citation>
    <scope>NUCLEOTIDE SEQUENCE</scope>
    <source>
        <strain evidence="2">TBG_1078</strain>
    </source>
</reference>
<evidence type="ECO:0000313" key="2">
    <source>
        <dbReference type="EMBL" id="CAD7682290.1"/>
    </source>
</evidence>
<dbReference type="PANTHER" id="PTHR46790:SF1">
    <property type="entry name" value="CENTROMERE PROTEIN N"/>
    <property type="match status" value="1"/>
</dbReference>
<feature type="transmembrane region" description="Helical" evidence="1">
    <location>
        <begin position="12"/>
        <end position="30"/>
    </location>
</feature>
<dbReference type="PANTHER" id="PTHR46790">
    <property type="entry name" value="CENTROMERE PROTEIN N"/>
    <property type="match status" value="1"/>
</dbReference>
<keyword evidence="1" id="KW-1133">Transmembrane helix</keyword>
<organism evidence="2 3">
    <name type="scientific">Nyctereutes procyonoides</name>
    <name type="common">Raccoon dog</name>
    <name type="synonym">Canis procyonoides</name>
    <dbReference type="NCBI Taxonomy" id="34880"/>
    <lineage>
        <taxon>Eukaryota</taxon>
        <taxon>Metazoa</taxon>
        <taxon>Chordata</taxon>
        <taxon>Craniata</taxon>
        <taxon>Vertebrata</taxon>
        <taxon>Euteleostomi</taxon>
        <taxon>Mammalia</taxon>
        <taxon>Eutheria</taxon>
        <taxon>Laurasiatheria</taxon>
        <taxon>Carnivora</taxon>
        <taxon>Caniformia</taxon>
        <taxon>Canidae</taxon>
        <taxon>Nyctereutes</taxon>
    </lineage>
</organism>
<keyword evidence="1" id="KW-0472">Membrane</keyword>
<sequence length="203" mass="24011">MYETVAKSIKRIILKIPMTGGRIVFFFFFSEYQLQAINFQQRKESLIQDLVLLWEKMQYRFKLAGVQYRKPNQHKPASMVYYSQIPYAITSFANNHHKIVNIDLNSQHLDSLNSTRLLQERTLELDIYMDSMIIHENRIEKQSPENILFERKEPPWGLKMFSSLHLLEVLKSLAPAGIANAPFPLLLTCISNKEMYYFKIRYL</sequence>
<keyword evidence="1" id="KW-0812">Transmembrane</keyword>
<dbReference type="InterPro" id="IPR052011">
    <property type="entry name" value="CENP-NAC/CAD_complex"/>
</dbReference>
<keyword evidence="3" id="KW-1185">Reference proteome</keyword>
<name>A0A811Z0U6_NYCPR</name>